<protein>
    <submittedName>
        <fullName evidence="2">Uncharacterized protein</fullName>
    </submittedName>
</protein>
<reference evidence="3" key="2">
    <citation type="submission" date="2010-04" db="EMBL/GenBank/DDBJ databases">
        <authorList>
            <person name="Buell R."/>
            <person name="Hamilton J."/>
            <person name="Hostetler J."/>
        </authorList>
    </citation>
    <scope>NUCLEOTIDE SEQUENCE [LARGE SCALE GENOMIC DNA]</scope>
    <source>
        <strain evidence="3">DAOM:BR144</strain>
    </source>
</reference>
<name>K3WX71_GLOUD</name>
<evidence type="ECO:0000313" key="3">
    <source>
        <dbReference type="Proteomes" id="UP000019132"/>
    </source>
</evidence>
<feature type="region of interest" description="Disordered" evidence="1">
    <location>
        <begin position="64"/>
        <end position="104"/>
    </location>
</feature>
<organism evidence="2 3">
    <name type="scientific">Globisporangium ultimum (strain ATCC 200006 / CBS 805.95 / DAOM BR144)</name>
    <name type="common">Pythium ultimum</name>
    <dbReference type="NCBI Taxonomy" id="431595"/>
    <lineage>
        <taxon>Eukaryota</taxon>
        <taxon>Sar</taxon>
        <taxon>Stramenopiles</taxon>
        <taxon>Oomycota</taxon>
        <taxon>Peronosporomycetes</taxon>
        <taxon>Pythiales</taxon>
        <taxon>Pythiaceae</taxon>
        <taxon>Globisporangium</taxon>
    </lineage>
</organism>
<reference evidence="2" key="3">
    <citation type="submission" date="2015-02" db="UniProtKB">
        <authorList>
            <consortium name="EnsemblProtists"/>
        </authorList>
    </citation>
    <scope>IDENTIFICATION</scope>
    <source>
        <strain evidence="2">DAOM BR144</strain>
    </source>
</reference>
<dbReference type="Proteomes" id="UP000019132">
    <property type="component" value="Unassembled WGS sequence"/>
</dbReference>
<sequence>ARRRDADDRSIGAAAVGIVDEGSDGRLQGTGARGALHAARIRGHLRARVGLRLPPAGLCVPLPGVDRRHRPQHSASAAELGDLQPQSDQMAAQRNVPEEEEGLAHKASALDATKTYSSVCNHAVEQLIKTRR</sequence>
<reference evidence="3" key="1">
    <citation type="journal article" date="2010" name="Genome Biol.">
        <title>Genome sequence of the necrotrophic plant pathogen Pythium ultimum reveals original pathogenicity mechanisms and effector repertoire.</title>
        <authorList>
            <person name="Levesque C.A."/>
            <person name="Brouwer H."/>
            <person name="Cano L."/>
            <person name="Hamilton J.P."/>
            <person name="Holt C."/>
            <person name="Huitema E."/>
            <person name="Raffaele S."/>
            <person name="Robideau G.P."/>
            <person name="Thines M."/>
            <person name="Win J."/>
            <person name="Zerillo M.M."/>
            <person name="Beakes G.W."/>
            <person name="Boore J.L."/>
            <person name="Busam D."/>
            <person name="Dumas B."/>
            <person name="Ferriera S."/>
            <person name="Fuerstenberg S.I."/>
            <person name="Gachon C.M."/>
            <person name="Gaulin E."/>
            <person name="Govers F."/>
            <person name="Grenville-Briggs L."/>
            <person name="Horner N."/>
            <person name="Hostetler J."/>
            <person name="Jiang R.H."/>
            <person name="Johnson J."/>
            <person name="Krajaejun T."/>
            <person name="Lin H."/>
            <person name="Meijer H.J."/>
            <person name="Moore B."/>
            <person name="Morris P."/>
            <person name="Phuntmart V."/>
            <person name="Puiu D."/>
            <person name="Shetty J."/>
            <person name="Stajich J.E."/>
            <person name="Tripathy S."/>
            <person name="Wawra S."/>
            <person name="van West P."/>
            <person name="Whitty B.R."/>
            <person name="Coutinho P.M."/>
            <person name="Henrissat B."/>
            <person name="Martin F."/>
            <person name="Thomas P.D."/>
            <person name="Tyler B.M."/>
            <person name="De Vries R.P."/>
            <person name="Kamoun S."/>
            <person name="Yandell M."/>
            <person name="Tisserat N."/>
            <person name="Buell C.R."/>
        </authorList>
    </citation>
    <scope>NUCLEOTIDE SEQUENCE</scope>
    <source>
        <strain evidence="3">DAOM:BR144</strain>
    </source>
</reference>
<dbReference type="VEuPathDB" id="FungiDB:PYU1_G009551"/>
<dbReference type="EnsemblProtists" id="PYU1_T009569">
    <property type="protein sequence ID" value="PYU1_T009569"/>
    <property type="gene ID" value="PYU1_G009551"/>
</dbReference>
<evidence type="ECO:0000313" key="2">
    <source>
        <dbReference type="EnsemblProtists" id="PYU1_T009569"/>
    </source>
</evidence>
<dbReference type="EMBL" id="GL376622">
    <property type="status" value="NOT_ANNOTATED_CDS"/>
    <property type="molecule type" value="Genomic_DNA"/>
</dbReference>
<proteinExistence type="predicted"/>
<dbReference type="AlphaFoldDB" id="K3WX71"/>
<evidence type="ECO:0000256" key="1">
    <source>
        <dbReference type="SAM" id="MobiDB-lite"/>
    </source>
</evidence>
<accession>K3WX71</accession>
<dbReference type="InParanoid" id="K3WX71"/>
<dbReference type="HOGENOM" id="CLU_1922643_0_0_1"/>
<keyword evidence="3" id="KW-1185">Reference proteome</keyword>